<dbReference type="InterPro" id="IPR013783">
    <property type="entry name" value="Ig-like_fold"/>
</dbReference>
<protein>
    <recommendedName>
        <fullName evidence="2">Ig-like domain-containing protein</fullName>
    </recommendedName>
</protein>
<dbReference type="SUPFAM" id="SSF49265">
    <property type="entry name" value="Fibronectin type III"/>
    <property type="match status" value="1"/>
</dbReference>
<name>A0A8S3VC64_MYTED</name>
<dbReference type="CDD" id="cd00096">
    <property type="entry name" value="Ig"/>
    <property type="match status" value="1"/>
</dbReference>
<dbReference type="PROSITE" id="PS50835">
    <property type="entry name" value="IG_LIKE"/>
    <property type="match status" value="1"/>
</dbReference>
<feature type="domain" description="Ig-like" evidence="2">
    <location>
        <begin position="580"/>
        <end position="651"/>
    </location>
</feature>
<keyword evidence="1" id="KW-0812">Transmembrane</keyword>
<dbReference type="CDD" id="cd00063">
    <property type="entry name" value="FN3"/>
    <property type="match status" value="1"/>
</dbReference>
<dbReference type="PANTHER" id="PTHR47510:SF3">
    <property type="entry name" value="ENDO_EXONUCLEASE_PHOSPHATASE DOMAIN-CONTAINING PROTEIN"/>
    <property type="match status" value="1"/>
</dbReference>
<dbReference type="OrthoDB" id="5987290at2759"/>
<comment type="caution">
    <text evidence="3">The sequence shown here is derived from an EMBL/GenBank/DDBJ whole genome shotgun (WGS) entry which is preliminary data.</text>
</comment>
<gene>
    <name evidence="3" type="ORF">MEDL_66329</name>
</gene>
<dbReference type="InterPro" id="IPR005135">
    <property type="entry name" value="Endo/exonuclease/phosphatase"/>
</dbReference>
<dbReference type="SUPFAM" id="SSF48726">
    <property type="entry name" value="Immunoglobulin"/>
    <property type="match status" value="1"/>
</dbReference>
<sequence length="1003" mass="116361">MGNDIVAYRMTIGLFYHKISLGCLRKTFVSFSVYELLAVLFTNISRLKLCIFNLYRSSAYMISLYILLLWLLLICGDIEPNPGPERTPEISEKTLSIFHGNIRSLRNKLNYIVDIIEDYDVVFLTETHLDSNITDSDLYISGFEIPVRKDRNSHGGGIIMYYKSYVRITRRHDLENCQLESMWFELKTKLRSILININYRSERQSSVYFWQYFDQMLKNALDENNNIICLGDLNKNFMSDLPSNIRDIFFINGLVNIIDKATHFDTRTGSTSLLDPILVTDSIPVLDKDTIPFDRGISDHDGTYVTINCGFSKRRTYNRSIWDYKKGDYDLMKQKVVETNWEFLISDASDVHVAATNFTNSFLNIASECIPTREVTIRCDDKVWYDSNLRRETRKRDRLRNIFIRSNSASAEKKFKQQRNKVNNLKKQAKKYFFTSINENLDELKVTNCKQYWKTVNMLIKSDTPSHDLPPMTDPDHNFKLALIPIVVNGEYKRQDDVKLVSLFNNIYVHEGEEVNLTCTLRIAMANISWRGPPHLSLYSSGHQQREIKNVKLIHVESTKENTLNIQSFKQTMKAYIGIPNVSIIDEFNTRDETLNLSCMASDGVPDNYTYEWEHRTDADHHIRFLSPTSFITIRNDSIQNNGAYICRVLNAYAVPHFVFNNTKEHYVYINRLTELKVRFVAHPAANIILLMDNKPALEFKSTDIMKSVHNATVVDYYHDEAVIVNGYEIKLWIRTQDRLDFNNITIVLQNDRGSNNYTIQLQTARAPGNIRAVALDDMILVKWRADFSINLHQTFFVEYRKHSESAWSRVSVEEKSTVVLNGLDQDTIYLLRMYSETMGSSSHRNEETSTRPAHYDEINSMYYNPINDTISHQVTRNNHQLEIRQPLDANLESNEANSSSSQIIPLCTLNQFQLSKKSNSSGSSSDESYLVPCRNYIDFDIEMVNGIEQHQDLDTEEPEINVHESSISSNSETNIKNIRIYETLNVSDINEHCYQKYNEIDV</sequence>
<proteinExistence type="predicted"/>
<dbReference type="InterPro" id="IPR003961">
    <property type="entry name" value="FN3_dom"/>
</dbReference>
<evidence type="ECO:0000313" key="4">
    <source>
        <dbReference type="Proteomes" id="UP000683360"/>
    </source>
</evidence>
<dbReference type="InterPro" id="IPR036691">
    <property type="entry name" value="Endo/exonu/phosph_ase_sf"/>
</dbReference>
<dbReference type="Pfam" id="PF03372">
    <property type="entry name" value="Exo_endo_phos"/>
    <property type="match status" value="1"/>
</dbReference>
<evidence type="ECO:0000256" key="1">
    <source>
        <dbReference type="SAM" id="Phobius"/>
    </source>
</evidence>
<dbReference type="AlphaFoldDB" id="A0A8S3VC64"/>
<dbReference type="InterPro" id="IPR007110">
    <property type="entry name" value="Ig-like_dom"/>
</dbReference>
<keyword evidence="1" id="KW-1133">Transmembrane helix</keyword>
<evidence type="ECO:0000313" key="3">
    <source>
        <dbReference type="EMBL" id="CAG2254919.1"/>
    </source>
</evidence>
<accession>A0A8S3VC64</accession>
<feature type="transmembrane region" description="Helical" evidence="1">
    <location>
        <begin position="57"/>
        <end position="74"/>
    </location>
</feature>
<dbReference type="Gene3D" id="2.60.40.10">
    <property type="entry name" value="Immunoglobulins"/>
    <property type="match status" value="2"/>
</dbReference>
<dbReference type="Proteomes" id="UP000683360">
    <property type="component" value="Unassembled WGS sequence"/>
</dbReference>
<dbReference type="GO" id="GO:0003824">
    <property type="term" value="F:catalytic activity"/>
    <property type="evidence" value="ECO:0007669"/>
    <property type="project" value="InterPro"/>
</dbReference>
<dbReference type="PANTHER" id="PTHR47510">
    <property type="entry name" value="REVERSE TRANSCRIPTASE DOMAIN-CONTAINING PROTEIN"/>
    <property type="match status" value="1"/>
</dbReference>
<reference evidence="3" key="1">
    <citation type="submission" date="2021-03" db="EMBL/GenBank/DDBJ databases">
        <authorList>
            <person name="Bekaert M."/>
        </authorList>
    </citation>
    <scope>NUCLEOTIDE SEQUENCE</scope>
</reference>
<dbReference type="SUPFAM" id="SSF56219">
    <property type="entry name" value="DNase I-like"/>
    <property type="match status" value="1"/>
</dbReference>
<dbReference type="InterPro" id="IPR036179">
    <property type="entry name" value="Ig-like_dom_sf"/>
</dbReference>
<evidence type="ECO:0000259" key="2">
    <source>
        <dbReference type="PROSITE" id="PS50835"/>
    </source>
</evidence>
<organism evidence="3 4">
    <name type="scientific">Mytilus edulis</name>
    <name type="common">Blue mussel</name>
    <dbReference type="NCBI Taxonomy" id="6550"/>
    <lineage>
        <taxon>Eukaryota</taxon>
        <taxon>Metazoa</taxon>
        <taxon>Spiralia</taxon>
        <taxon>Lophotrochozoa</taxon>
        <taxon>Mollusca</taxon>
        <taxon>Bivalvia</taxon>
        <taxon>Autobranchia</taxon>
        <taxon>Pteriomorphia</taxon>
        <taxon>Mytilida</taxon>
        <taxon>Mytiloidea</taxon>
        <taxon>Mytilidae</taxon>
        <taxon>Mytilinae</taxon>
        <taxon>Mytilus</taxon>
    </lineage>
</organism>
<dbReference type="Gene3D" id="3.60.10.10">
    <property type="entry name" value="Endonuclease/exonuclease/phosphatase"/>
    <property type="match status" value="1"/>
</dbReference>
<dbReference type="InterPro" id="IPR036116">
    <property type="entry name" value="FN3_sf"/>
</dbReference>
<keyword evidence="1" id="KW-0472">Membrane</keyword>
<dbReference type="EMBL" id="CAJPWZ010003256">
    <property type="protein sequence ID" value="CAG2254919.1"/>
    <property type="molecule type" value="Genomic_DNA"/>
</dbReference>
<keyword evidence="4" id="KW-1185">Reference proteome</keyword>